<keyword evidence="3" id="KW-1185">Reference proteome</keyword>
<gene>
    <name evidence="2" type="ORF">CR513_11659</name>
</gene>
<evidence type="ECO:0000313" key="2">
    <source>
        <dbReference type="EMBL" id="RDY04611.1"/>
    </source>
</evidence>
<dbReference type="EMBL" id="QJKJ01002048">
    <property type="protein sequence ID" value="RDY04611.1"/>
    <property type="molecule type" value="Genomic_DNA"/>
</dbReference>
<dbReference type="PANTHER" id="PTHR11439">
    <property type="entry name" value="GAG-POL-RELATED RETROTRANSPOSON"/>
    <property type="match status" value="1"/>
</dbReference>
<sequence length="247" mass="28742">MQKISYASTVRSLMYAQVCTCPNIAFVVGVLVKCVMHYLKRTKKYMLTYLKSEGLETIKFSYSNFAGCQDSKHFTFGYICMLAGGAIPWKSSFTPINNRSFTKSKFINIKFLIFKERVQNKQIFIKHIGTSFMVVDPLTKGLIPKVFHEHTTHMSFGQRINSNIREYIMEMSNLATKLKSLKLELGEDLIMTNGDSMNLYLIMCKRKRGCREIRLKMLILFQLLRIRKGRTLRVLQKGLLNERNKYI</sequence>
<protein>
    <recommendedName>
        <fullName evidence="4">Reverse transcriptase Ty1/copia-type domain-containing protein</fullName>
    </recommendedName>
</protein>
<keyword evidence="1" id="KW-1133">Transmembrane helix</keyword>
<dbReference type="AlphaFoldDB" id="A0A371HP73"/>
<organism evidence="2 3">
    <name type="scientific">Mucuna pruriens</name>
    <name type="common">Velvet bean</name>
    <name type="synonym">Dolichos pruriens</name>
    <dbReference type="NCBI Taxonomy" id="157652"/>
    <lineage>
        <taxon>Eukaryota</taxon>
        <taxon>Viridiplantae</taxon>
        <taxon>Streptophyta</taxon>
        <taxon>Embryophyta</taxon>
        <taxon>Tracheophyta</taxon>
        <taxon>Spermatophyta</taxon>
        <taxon>Magnoliopsida</taxon>
        <taxon>eudicotyledons</taxon>
        <taxon>Gunneridae</taxon>
        <taxon>Pentapetalae</taxon>
        <taxon>rosids</taxon>
        <taxon>fabids</taxon>
        <taxon>Fabales</taxon>
        <taxon>Fabaceae</taxon>
        <taxon>Papilionoideae</taxon>
        <taxon>50 kb inversion clade</taxon>
        <taxon>NPAAA clade</taxon>
        <taxon>indigoferoid/millettioid clade</taxon>
        <taxon>Phaseoleae</taxon>
        <taxon>Mucuna</taxon>
    </lineage>
</organism>
<proteinExistence type="predicted"/>
<dbReference type="Proteomes" id="UP000257109">
    <property type="component" value="Unassembled WGS sequence"/>
</dbReference>
<keyword evidence="1" id="KW-0812">Transmembrane</keyword>
<comment type="caution">
    <text evidence="2">The sequence shown here is derived from an EMBL/GenBank/DDBJ whole genome shotgun (WGS) entry which is preliminary data.</text>
</comment>
<keyword evidence="1" id="KW-0472">Membrane</keyword>
<evidence type="ECO:0008006" key="4">
    <source>
        <dbReference type="Google" id="ProtNLM"/>
    </source>
</evidence>
<feature type="transmembrane region" description="Helical" evidence="1">
    <location>
        <begin position="12"/>
        <end position="36"/>
    </location>
</feature>
<dbReference type="OrthoDB" id="1414623at2759"/>
<name>A0A371HP73_MUCPR</name>
<dbReference type="PANTHER" id="PTHR11439:SF467">
    <property type="entry name" value="INTEGRASE CATALYTIC DOMAIN-CONTAINING PROTEIN"/>
    <property type="match status" value="1"/>
</dbReference>
<feature type="non-terminal residue" evidence="2">
    <location>
        <position position="1"/>
    </location>
</feature>
<evidence type="ECO:0000313" key="3">
    <source>
        <dbReference type="Proteomes" id="UP000257109"/>
    </source>
</evidence>
<reference evidence="2" key="1">
    <citation type="submission" date="2018-05" db="EMBL/GenBank/DDBJ databases">
        <title>Draft genome of Mucuna pruriens seed.</title>
        <authorList>
            <person name="Nnadi N.E."/>
            <person name="Vos R."/>
            <person name="Hasami M.H."/>
            <person name="Devisetty U.K."/>
            <person name="Aguiy J.C."/>
        </authorList>
    </citation>
    <scope>NUCLEOTIDE SEQUENCE [LARGE SCALE GENOMIC DNA]</scope>
    <source>
        <strain evidence="2">JCA_2017</strain>
    </source>
</reference>
<accession>A0A371HP73</accession>
<evidence type="ECO:0000256" key="1">
    <source>
        <dbReference type="SAM" id="Phobius"/>
    </source>
</evidence>